<evidence type="ECO:0000256" key="1">
    <source>
        <dbReference type="SAM" id="Phobius"/>
    </source>
</evidence>
<feature type="transmembrane region" description="Helical" evidence="1">
    <location>
        <begin position="12"/>
        <end position="36"/>
    </location>
</feature>
<gene>
    <name evidence="2" type="ORF">Aru02nite_60510</name>
</gene>
<keyword evidence="1" id="KW-1133">Transmembrane helix</keyword>
<feature type="transmembrane region" description="Helical" evidence="1">
    <location>
        <begin position="102"/>
        <end position="120"/>
    </location>
</feature>
<evidence type="ECO:0008006" key="4">
    <source>
        <dbReference type="Google" id="ProtNLM"/>
    </source>
</evidence>
<feature type="transmembrane region" description="Helical" evidence="1">
    <location>
        <begin position="48"/>
        <end position="69"/>
    </location>
</feature>
<protein>
    <recommendedName>
        <fullName evidence="4">Integral membrane protein</fullName>
    </recommendedName>
</protein>
<dbReference type="Proteomes" id="UP000612808">
    <property type="component" value="Unassembled WGS sequence"/>
</dbReference>
<accession>A0A8J3JEV0</accession>
<dbReference type="EMBL" id="BOMB01000039">
    <property type="protein sequence ID" value="GID15162.1"/>
    <property type="molecule type" value="Genomic_DNA"/>
</dbReference>
<proteinExistence type="predicted"/>
<sequence>MTEPEHRVLPATLKVALGLLWAEGVALLGLGIWLAVASLVGNPTDRTASLVEAAVTIVLGLGLGLFGVVMFRGRSWARGPSIVLQLMLLAVGYFMITAGVVWAGVLVIALGLGVAGLLIAPASRESLGIR</sequence>
<keyword evidence="3" id="KW-1185">Reference proteome</keyword>
<comment type="caution">
    <text evidence="2">The sequence shown here is derived from an EMBL/GenBank/DDBJ whole genome shotgun (WGS) entry which is preliminary data.</text>
</comment>
<dbReference type="AlphaFoldDB" id="A0A8J3JEV0"/>
<organism evidence="2 3">
    <name type="scientific">Actinocatenispora rupis</name>
    <dbReference type="NCBI Taxonomy" id="519421"/>
    <lineage>
        <taxon>Bacteria</taxon>
        <taxon>Bacillati</taxon>
        <taxon>Actinomycetota</taxon>
        <taxon>Actinomycetes</taxon>
        <taxon>Micromonosporales</taxon>
        <taxon>Micromonosporaceae</taxon>
        <taxon>Actinocatenispora</taxon>
    </lineage>
</organism>
<keyword evidence="1" id="KW-0472">Membrane</keyword>
<name>A0A8J3JEV0_9ACTN</name>
<evidence type="ECO:0000313" key="2">
    <source>
        <dbReference type="EMBL" id="GID15162.1"/>
    </source>
</evidence>
<reference evidence="2" key="1">
    <citation type="submission" date="2021-01" db="EMBL/GenBank/DDBJ databases">
        <title>Whole genome shotgun sequence of Actinocatenispora rupis NBRC 107355.</title>
        <authorList>
            <person name="Komaki H."/>
            <person name="Tamura T."/>
        </authorList>
    </citation>
    <scope>NUCLEOTIDE SEQUENCE</scope>
    <source>
        <strain evidence="2">NBRC 107355</strain>
    </source>
</reference>
<evidence type="ECO:0000313" key="3">
    <source>
        <dbReference type="Proteomes" id="UP000612808"/>
    </source>
</evidence>
<dbReference type="RefSeq" id="WP_203663342.1">
    <property type="nucleotide sequence ID" value="NZ_BAAAZM010000035.1"/>
</dbReference>
<keyword evidence="1" id="KW-0812">Transmembrane</keyword>